<name>A0A919R9F4_9ACTN</name>
<dbReference type="Pfam" id="PF13472">
    <property type="entry name" value="Lipase_GDSL_2"/>
    <property type="match status" value="1"/>
</dbReference>
<organism evidence="4 5">
    <name type="scientific">Sphaerisporangium rufum</name>
    <dbReference type="NCBI Taxonomy" id="1381558"/>
    <lineage>
        <taxon>Bacteria</taxon>
        <taxon>Bacillati</taxon>
        <taxon>Actinomycetota</taxon>
        <taxon>Actinomycetes</taxon>
        <taxon>Streptosporangiales</taxon>
        <taxon>Streptosporangiaceae</taxon>
        <taxon>Sphaerisporangium</taxon>
    </lineage>
</organism>
<dbReference type="Gene3D" id="3.40.50.1110">
    <property type="entry name" value="SGNH hydrolase"/>
    <property type="match status" value="1"/>
</dbReference>
<dbReference type="Pfam" id="PF17996">
    <property type="entry name" value="CE2_N"/>
    <property type="match status" value="1"/>
</dbReference>
<dbReference type="InterPro" id="IPR037461">
    <property type="entry name" value="CtCE2-like_dom"/>
</dbReference>
<dbReference type="EMBL" id="BOOU01000114">
    <property type="protein sequence ID" value="GII81844.1"/>
    <property type="molecule type" value="Genomic_DNA"/>
</dbReference>
<accession>A0A919R9F4</accession>
<evidence type="ECO:0000259" key="3">
    <source>
        <dbReference type="Pfam" id="PF17996"/>
    </source>
</evidence>
<evidence type="ECO:0000313" key="4">
    <source>
        <dbReference type="EMBL" id="GII81844.1"/>
    </source>
</evidence>
<reference evidence="4" key="1">
    <citation type="submission" date="2021-01" db="EMBL/GenBank/DDBJ databases">
        <title>Whole genome shotgun sequence of Sphaerisporangium rufum NBRC 109079.</title>
        <authorList>
            <person name="Komaki H."/>
            <person name="Tamura T."/>
        </authorList>
    </citation>
    <scope>NUCLEOTIDE SEQUENCE</scope>
    <source>
        <strain evidence="4">NBRC 109079</strain>
    </source>
</reference>
<dbReference type="SUPFAM" id="SSF52266">
    <property type="entry name" value="SGNH hydrolase"/>
    <property type="match status" value="1"/>
</dbReference>
<dbReference type="CDD" id="cd01831">
    <property type="entry name" value="Endoglucanase_E_like"/>
    <property type="match status" value="1"/>
</dbReference>
<evidence type="ECO:0000313" key="5">
    <source>
        <dbReference type="Proteomes" id="UP000655287"/>
    </source>
</evidence>
<dbReference type="AlphaFoldDB" id="A0A919R9F4"/>
<feature type="domain" description="Carbohydrate esterase 2 N-terminal" evidence="3">
    <location>
        <begin position="50"/>
        <end position="151"/>
    </location>
</feature>
<dbReference type="GO" id="GO:0052689">
    <property type="term" value="F:carboxylic ester hydrolase activity"/>
    <property type="evidence" value="ECO:0007669"/>
    <property type="project" value="InterPro"/>
</dbReference>
<feature type="chain" id="PRO_5036719194" evidence="1">
    <location>
        <begin position="29"/>
        <end position="378"/>
    </location>
</feature>
<evidence type="ECO:0000259" key="2">
    <source>
        <dbReference type="Pfam" id="PF13472"/>
    </source>
</evidence>
<dbReference type="PANTHER" id="PTHR37834">
    <property type="entry name" value="GDSL-LIKE LIPASE/ACYLHYDROLASE DOMAIN PROTEIN (AFU_ORTHOLOGUE AFUA_2G00620)"/>
    <property type="match status" value="1"/>
</dbReference>
<gene>
    <name evidence="4" type="ORF">Sru01_68260</name>
</gene>
<keyword evidence="5" id="KW-1185">Reference proteome</keyword>
<dbReference type="PANTHER" id="PTHR37834:SF2">
    <property type="entry name" value="ESTERASE, SGNH HYDROLASE-TYPE"/>
    <property type="match status" value="1"/>
</dbReference>
<evidence type="ECO:0000256" key="1">
    <source>
        <dbReference type="SAM" id="SignalP"/>
    </source>
</evidence>
<dbReference type="InterPro" id="IPR036514">
    <property type="entry name" value="SGNH_hydro_sf"/>
</dbReference>
<comment type="caution">
    <text evidence="4">The sequence shown here is derived from an EMBL/GenBank/DDBJ whole genome shotgun (WGS) entry which is preliminary data.</text>
</comment>
<dbReference type="Gene3D" id="2.60.120.260">
    <property type="entry name" value="Galactose-binding domain-like"/>
    <property type="match status" value="1"/>
</dbReference>
<keyword evidence="1" id="KW-0732">Signal</keyword>
<feature type="domain" description="SGNH hydrolase-type esterase" evidence="2">
    <location>
        <begin position="160"/>
        <end position="337"/>
    </location>
</feature>
<dbReference type="InterPro" id="IPR052762">
    <property type="entry name" value="PCW_deacetylase/CE"/>
</dbReference>
<feature type="signal peptide" evidence="1">
    <location>
        <begin position="1"/>
        <end position="28"/>
    </location>
</feature>
<sequence length="378" mass="41424">MRPLRVTAVLAVLAGLASVALSAETAHAAGPSVPLASPAHRPALATAHTAGRVQPDGQRVRYSWPGVYFEGRFRGTGVGVVLDDAANDYDVQIDGATVATLVTPGRTTYWVRDLRRGTHDVRLVKRTESPGASGAFGGFVAAPGGTILGRPAPRHRQIEFIGDSYTAGYGNTSDSRECDSAKLARTSNADVSFGALTARRLHADYQLNAFSGRGMVRNYNGIDPEVNFRTYYDRALLNVDGDVWRDPGTWRPQLVVVGLGINDFSTGINPGEPWTPETLVAAYRDAYHGFLDKLRARYGPRTTIVVSATYVYGTTAFADSARQVVQERNDRGDDRIRYWYYEESGLDYMGCDWHPSQHDHQVIADRLGAYIATLPLRW</sequence>
<protein>
    <submittedName>
        <fullName evidence="4">Lipase</fullName>
    </submittedName>
</protein>
<proteinExistence type="predicted"/>
<dbReference type="RefSeq" id="WP_203994726.1">
    <property type="nucleotide sequence ID" value="NZ_BOOU01000114.1"/>
</dbReference>
<dbReference type="InterPro" id="IPR013830">
    <property type="entry name" value="SGNH_hydro"/>
</dbReference>
<dbReference type="InterPro" id="IPR040794">
    <property type="entry name" value="CE2_N"/>
</dbReference>
<dbReference type="Proteomes" id="UP000655287">
    <property type="component" value="Unassembled WGS sequence"/>
</dbReference>